<keyword evidence="1" id="KW-1133">Transmembrane helix</keyword>
<evidence type="ECO:0000256" key="1">
    <source>
        <dbReference type="SAM" id="Phobius"/>
    </source>
</evidence>
<feature type="transmembrane region" description="Helical" evidence="1">
    <location>
        <begin position="34"/>
        <end position="57"/>
    </location>
</feature>
<name>A0A7W5Y7I2_9ACTN</name>
<keyword evidence="1" id="KW-0472">Membrane</keyword>
<organism evidence="2 3">
    <name type="scientific">Nonomuraea dietziae</name>
    <dbReference type="NCBI Taxonomy" id="65515"/>
    <lineage>
        <taxon>Bacteria</taxon>
        <taxon>Bacillati</taxon>
        <taxon>Actinomycetota</taxon>
        <taxon>Actinomycetes</taxon>
        <taxon>Streptosporangiales</taxon>
        <taxon>Streptosporangiaceae</taxon>
        <taxon>Nonomuraea</taxon>
    </lineage>
</organism>
<reference evidence="2 3" key="1">
    <citation type="submission" date="2020-08" db="EMBL/GenBank/DDBJ databases">
        <title>Sequencing the genomes of 1000 actinobacteria strains.</title>
        <authorList>
            <person name="Klenk H.-P."/>
        </authorList>
    </citation>
    <scope>NUCLEOTIDE SEQUENCE [LARGE SCALE GENOMIC DNA]</scope>
    <source>
        <strain evidence="2 3">DSM 44320</strain>
    </source>
</reference>
<comment type="caution">
    <text evidence="2">The sequence shown here is derived from an EMBL/GenBank/DDBJ whole genome shotgun (WGS) entry which is preliminary data.</text>
</comment>
<evidence type="ECO:0000313" key="2">
    <source>
        <dbReference type="EMBL" id="MBB3727353.1"/>
    </source>
</evidence>
<sequence length="274" mass="29578">MMLRFARAALYTAIPAEVLLVTLLIAGVPLPTPVLVAGETLVMLVLALEAVTAYRLFSASRGAGLGRRAALSATYEQLVPAKVRRLLEFELNGMVSLGLWVTRRRHGVPPGATALSYSKEQSTTILLVLFMMIVELVAVDLLMVAFDVPAPIRVAVLVLDLYGVLFGLAFGAACVTRPHVLTDDELRIRCGAYFDLRIPRELITSMRVSRAYNENGMVRVADGRLSVAVSSQTNVIVELAEPITVTRPLGAEESVTSVRFFADTPGAVLQRAAA</sequence>
<keyword evidence="1" id="KW-0812">Transmembrane</keyword>
<gene>
    <name evidence="2" type="ORF">FHR33_003213</name>
</gene>
<dbReference type="Proteomes" id="UP000579945">
    <property type="component" value="Unassembled WGS sequence"/>
</dbReference>
<feature type="transmembrane region" description="Helical" evidence="1">
    <location>
        <begin position="125"/>
        <end position="146"/>
    </location>
</feature>
<feature type="transmembrane region" description="Helical" evidence="1">
    <location>
        <begin position="9"/>
        <end position="28"/>
    </location>
</feature>
<keyword evidence="3" id="KW-1185">Reference proteome</keyword>
<dbReference type="EMBL" id="JACIBV010000001">
    <property type="protein sequence ID" value="MBB3727353.1"/>
    <property type="molecule type" value="Genomic_DNA"/>
</dbReference>
<accession>A0A7W5Y7I2</accession>
<feature type="transmembrane region" description="Helical" evidence="1">
    <location>
        <begin position="152"/>
        <end position="175"/>
    </location>
</feature>
<dbReference type="AlphaFoldDB" id="A0A7W5Y7I2"/>
<proteinExistence type="predicted"/>
<protein>
    <submittedName>
        <fullName evidence="2">Uncharacterized protein</fullName>
    </submittedName>
</protein>
<evidence type="ECO:0000313" key="3">
    <source>
        <dbReference type="Proteomes" id="UP000579945"/>
    </source>
</evidence>